<keyword evidence="3" id="KW-0804">Transcription</keyword>
<dbReference type="SMART" id="SM00345">
    <property type="entry name" value="HTH_GNTR"/>
    <property type="match status" value="1"/>
</dbReference>
<protein>
    <submittedName>
        <fullName evidence="6">GntR family transcriptional regulator</fullName>
    </submittedName>
</protein>
<evidence type="ECO:0000256" key="1">
    <source>
        <dbReference type="ARBA" id="ARBA00023015"/>
    </source>
</evidence>
<evidence type="ECO:0000259" key="5">
    <source>
        <dbReference type="PROSITE" id="PS50949"/>
    </source>
</evidence>
<keyword evidence="1" id="KW-0805">Transcription regulation</keyword>
<sequence length="266" mass="29777">MGKEKSSASLPTPALQRRRPVRAEPGAARGRAADVVRPDPLYDQIYEILWQKILNLEITAGTRLRDIEWAEKLNVSRTPVREALRKLQKDGMLEALSNGRYVLKRIGSNDLRALYRCRAALEALAIRDLAGRITSREATKLQALVDQTVGCLASKDYSSVFALHSEFHERLTQLCGNTYLLGLLETLRRLILYARASLRTFVDADKALSDAYARQVETSQVHHTQIMASIAARDFDGAAAQMETHLFETAEDMCQILDQVPTPNAK</sequence>
<feature type="region of interest" description="Disordered" evidence="4">
    <location>
        <begin position="1"/>
        <end position="31"/>
    </location>
</feature>
<dbReference type="SUPFAM" id="SSF46785">
    <property type="entry name" value="Winged helix' DNA-binding domain"/>
    <property type="match status" value="1"/>
</dbReference>
<dbReference type="InterPro" id="IPR008920">
    <property type="entry name" value="TF_FadR/GntR_C"/>
</dbReference>
<dbReference type="SUPFAM" id="SSF48008">
    <property type="entry name" value="GntR ligand-binding domain-like"/>
    <property type="match status" value="1"/>
</dbReference>
<dbReference type="Pfam" id="PF07729">
    <property type="entry name" value="FCD"/>
    <property type="match status" value="1"/>
</dbReference>
<dbReference type="InterPro" id="IPR036390">
    <property type="entry name" value="WH_DNA-bd_sf"/>
</dbReference>
<accession>A0ABV1LUC8</accession>
<evidence type="ECO:0000313" key="7">
    <source>
        <dbReference type="Proteomes" id="UP001469089"/>
    </source>
</evidence>
<keyword evidence="2" id="KW-0238">DNA-binding</keyword>
<dbReference type="EMBL" id="JAOALG010000002">
    <property type="protein sequence ID" value="MEQ5842942.1"/>
    <property type="molecule type" value="Genomic_DNA"/>
</dbReference>
<dbReference type="PROSITE" id="PS50949">
    <property type="entry name" value="HTH_GNTR"/>
    <property type="match status" value="1"/>
</dbReference>
<dbReference type="Gene3D" id="1.20.120.530">
    <property type="entry name" value="GntR ligand-binding domain-like"/>
    <property type="match status" value="1"/>
</dbReference>
<dbReference type="PANTHER" id="PTHR43537:SF5">
    <property type="entry name" value="UXU OPERON TRANSCRIPTIONAL REGULATOR"/>
    <property type="match status" value="1"/>
</dbReference>
<evidence type="ECO:0000256" key="3">
    <source>
        <dbReference type="ARBA" id="ARBA00023163"/>
    </source>
</evidence>
<gene>
    <name evidence="6" type="ORF">N0A02_26155</name>
</gene>
<organism evidence="6 7">
    <name type="scientific">Paraburkholderia acidicola</name>
    <dbReference type="NCBI Taxonomy" id="1912599"/>
    <lineage>
        <taxon>Bacteria</taxon>
        <taxon>Pseudomonadati</taxon>
        <taxon>Pseudomonadota</taxon>
        <taxon>Betaproteobacteria</taxon>
        <taxon>Burkholderiales</taxon>
        <taxon>Burkholderiaceae</taxon>
        <taxon>Paraburkholderia</taxon>
    </lineage>
</organism>
<proteinExistence type="predicted"/>
<evidence type="ECO:0000256" key="4">
    <source>
        <dbReference type="SAM" id="MobiDB-lite"/>
    </source>
</evidence>
<evidence type="ECO:0000256" key="2">
    <source>
        <dbReference type="ARBA" id="ARBA00023125"/>
    </source>
</evidence>
<feature type="domain" description="HTH gntR-type" evidence="5">
    <location>
        <begin position="39"/>
        <end position="105"/>
    </location>
</feature>
<dbReference type="Proteomes" id="UP001469089">
    <property type="component" value="Unassembled WGS sequence"/>
</dbReference>
<name>A0ABV1LUC8_9BURK</name>
<dbReference type="InterPro" id="IPR000524">
    <property type="entry name" value="Tscrpt_reg_HTH_GntR"/>
</dbReference>
<comment type="caution">
    <text evidence="6">The sequence shown here is derived from an EMBL/GenBank/DDBJ whole genome shotgun (WGS) entry which is preliminary data.</text>
</comment>
<dbReference type="Gene3D" id="1.10.10.10">
    <property type="entry name" value="Winged helix-like DNA-binding domain superfamily/Winged helix DNA-binding domain"/>
    <property type="match status" value="1"/>
</dbReference>
<evidence type="ECO:0000313" key="6">
    <source>
        <dbReference type="EMBL" id="MEQ5842942.1"/>
    </source>
</evidence>
<reference evidence="6 7" key="1">
    <citation type="journal article" date="2024" name="Chem. Sci.">
        <title>Discovery of a lagriamide polyketide by integrated genome mining, isotopic labeling, and untargeted metabolomics.</title>
        <authorList>
            <person name="Fergusson C.H."/>
            <person name="Saulog J."/>
            <person name="Paulo B.S."/>
            <person name="Wilson D.M."/>
            <person name="Liu D.Y."/>
            <person name="Morehouse N.J."/>
            <person name="Waterworth S."/>
            <person name="Barkei J."/>
            <person name="Gray C.A."/>
            <person name="Kwan J.C."/>
            <person name="Eustaquio A.S."/>
            <person name="Linington R.G."/>
        </authorList>
    </citation>
    <scope>NUCLEOTIDE SEQUENCE [LARGE SCALE GENOMIC DNA]</scope>
    <source>
        <strain evidence="6 7">RL17-338-BIF-B</strain>
    </source>
</reference>
<dbReference type="Pfam" id="PF00392">
    <property type="entry name" value="GntR"/>
    <property type="match status" value="1"/>
</dbReference>
<dbReference type="InterPro" id="IPR036388">
    <property type="entry name" value="WH-like_DNA-bd_sf"/>
</dbReference>
<dbReference type="RefSeq" id="WP_349544689.1">
    <property type="nucleotide sequence ID" value="NZ_JAOALG010000002.1"/>
</dbReference>
<dbReference type="PANTHER" id="PTHR43537">
    <property type="entry name" value="TRANSCRIPTIONAL REGULATOR, GNTR FAMILY"/>
    <property type="match status" value="1"/>
</dbReference>
<dbReference type="InterPro" id="IPR011711">
    <property type="entry name" value="GntR_C"/>
</dbReference>
<dbReference type="SMART" id="SM00895">
    <property type="entry name" value="FCD"/>
    <property type="match status" value="1"/>
</dbReference>
<dbReference type="CDD" id="cd07377">
    <property type="entry name" value="WHTH_GntR"/>
    <property type="match status" value="1"/>
</dbReference>
<keyword evidence="7" id="KW-1185">Reference proteome</keyword>